<reference evidence="4" key="1">
    <citation type="journal article" date="2013" name="Nature">
        <title>Pan genome of the phytoplankton Emiliania underpins its global distribution.</title>
        <authorList>
            <person name="Read B.A."/>
            <person name="Kegel J."/>
            <person name="Klute M.J."/>
            <person name="Kuo A."/>
            <person name="Lefebvre S.C."/>
            <person name="Maumus F."/>
            <person name="Mayer C."/>
            <person name="Miller J."/>
            <person name="Monier A."/>
            <person name="Salamov A."/>
            <person name="Young J."/>
            <person name="Aguilar M."/>
            <person name="Claverie J.M."/>
            <person name="Frickenhaus S."/>
            <person name="Gonzalez K."/>
            <person name="Herman E.K."/>
            <person name="Lin Y.C."/>
            <person name="Napier J."/>
            <person name="Ogata H."/>
            <person name="Sarno A.F."/>
            <person name="Shmutz J."/>
            <person name="Schroeder D."/>
            <person name="de Vargas C."/>
            <person name="Verret F."/>
            <person name="von Dassow P."/>
            <person name="Valentin K."/>
            <person name="Van de Peer Y."/>
            <person name="Wheeler G."/>
            <person name="Dacks J.B."/>
            <person name="Delwiche C.F."/>
            <person name="Dyhrman S.T."/>
            <person name="Glockner G."/>
            <person name="John U."/>
            <person name="Richards T."/>
            <person name="Worden A.Z."/>
            <person name="Zhang X."/>
            <person name="Grigoriev I.V."/>
            <person name="Allen A.E."/>
            <person name="Bidle K."/>
            <person name="Borodovsky M."/>
            <person name="Bowler C."/>
            <person name="Brownlee C."/>
            <person name="Cock J.M."/>
            <person name="Elias M."/>
            <person name="Gladyshev V.N."/>
            <person name="Groth M."/>
            <person name="Guda C."/>
            <person name="Hadaegh A."/>
            <person name="Iglesias-Rodriguez M.D."/>
            <person name="Jenkins J."/>
            <person name="Jones B.M."/>
            <person name="Lawson T."/>
            <person name="Leese F."/>
            <person name="Lindquist E."/>
            <person name="Lobanov A."/>
            <person name="Lomsadze A."/>
            <person name="Malik S.B."/>
            <person name="Marsh M.E."/>
            <person name="Mackinder L."/>
            <person name="Mock T."/>
            <person name="Mueller-Roeber B."/>
            <person name="Pagarete A."/>
            <person name="Parker M."/>
            <person name="Probert I."/>
            <person name="Quesneville H."/>
            <person name="Raines C."/>
            <person name="Rensing S.A."/>
            <person name="Riano-Pachon D.M."/>
            <person name="Richier S."/>
            <person name="Rokitta S."/>
            <person name="Shiraiwa Y."/>
            <person name="Soanes D.M."/>
            <person name="van der Giezen M."/>
            <person name="Wahlund T.M."/>
            <person name="Williams B."/>
            <person name="Wilson W."/>
            <person name="Wolfe G."/>
            <person name="Wurch L.L."/>
        </authorList>
    </citation>
    <scope>NUCLEOTIDE SEQUENCE</scope>
</reference>
<feature type="region of interest" description="Disordered" evidence="1">
    <location>
        <begin position="1716"/>
        <end position="1775"/>
    </location>
</feature>
<dbReference type="CDD" id="cd00060">
    <property type="entry name" value="FHA"/>
    <property type="match status" value="1"/>
</dbReference>
<feature type="compositionally biased region" description="Low complexity" evidence="1">
    <location>
        <begin position="217"/>
        <end position="231"/>
    </location>
</feature>
<dbReference type="SUPFAM" id="SSF52540">
    <property type="entry name" value="P-loop containing nucleoside triphosphate hydrolases"/>
    <property type="match status" value="1"/>
</dbReference>
<dbReference type="PROSITE" id="PS50006">
    <property type="entry name" value="FHA_DOMAIN"/>
    <property type="match status" value="1"/>
</dbReference>
<feature type="region of interest" description="Disordered" evidence="1">
    <location>
        <begin position="479"/>
        <end position="499"/>
    </location>
</feature>
<evidence type="ECO:0000313" key="3">
    <source>
        <dbReference type="EnsemblProtists" id="EOD38174"/>
    </source>
</evidence>
<accession>A0A0D3KQY9</accession>
<dbReference type="GeneID" id="17283444"/>
<dbReference type="InterPro" id="IPR045063">
    <property type="entry name" value="Dynamin_N"/>
</dbReference>
<feature type="compositionally biased region" description="Low complexity" evidence="1">
    <location>
        <begin position="1242"/>
        <end position="1255"/>
    </location>
</feature>
<dbReference type="SUPFAM" id="SSF49879">
    <property type="entry name" value="SMAD/FHA domain"/>
    <property type="match status" value="1"/>
</dbReference>
<dbReference type="Pfam" id="PF00350">
    <property type="entry name" value="Dynamin_N"/>
    <property type="match status" value="1"/>
</dbReference>
<keyword evidence="4" id="KW-1185">Reference proteome</keyword>
<dbReference type="RefSeq" id="XP_005790603.1">
    <property type="nucleotide sequence ID" value="XM_005790546.1"/>
</dbReference>
<evidence type="ECO:0000313" key="4">
    <source>
        <dbReference type="Proteomes" id="UP000013827"/>
    </source>
</evidence>
<proteinExistence type="predicted"/>
<dbReference type="Pfam" id="PF00498">
    <property type="entry name" value="FHA"/>
    <property type="match status" value="1"/>
</dbReference>
<feature type="compositionally biased region" description="Acidic residues" evidence="1">
    <location>
        <begin position="143"/>
        <end position="160"/>
    </location>
</feature>
<dbReference type="PaxDb" id="2903-EOD38174"/>
<feature type="compositionally biased region" description="Pro residues" evidence="1">
    <location>
        <begin position="176"/>
        <end position="188"/>
    </location>
</feature>
<protein>
    <recommendedName>
        <fullName evidence="2">FHA domain-containing protein</fullName>
    </recommendedName>
</protein>
<dbReference type="Proteomes" id="UP000013827">
    <property type="component" value="Unassembled WGS sequence"/>
</dbReference>
<evidence type="ECO:0000256" key="1">
    <source>
        <dbReference type="SAM" id="MobiDB-lite"/>
    </source>
</evidence>
<feature type="region of interest" description="Disordered" evidence="1">
    <location>
        <begin position="131"/>
        <end position="263"/>
    </location>
</feature>
<dbReference type="InterPro" id="IPR027417">
    <property type="entry name" value="P-loop_NTPase"/>
</dbReference>
<dbReference type="eggNOG" id="ENOG502QU12">
    <property type="taxonomic scope" value="Eukaryota"/>
</dbReference>
<feature type="compositionally biased region" description="Pro residues" evidence="1">
    <location>
        <begin position="244"/>
        <end position="263"/>
    </location>
</feature>
<dbReference type="InterPro" id="IPR000253">
    <property type="entry name" value="FHA_dom"/>
</dbReference>
<evidence type="ECO:0000259" key="2">
    <source>
        <dbReference type="PROSITE" id="PS50006"/>
    </source>
</evidence>
<dbReference type="InterPro" id="IPR008984">
    <property type="entry name" value="SMAD_FHA_dom_sf"/>
</dbReference>
<dbReference type="HOGENOM" id="CLU_238732_0_0_1"/>
<dbReference type="Gene3D" id="3.40.50.300">
    <property type="entry name" value="P-loop containing nucleotide triphosphate hydrolases"/>
    <property type="match status" value="1"/>
</dbReference>
<feature type="compositionally biased region" description="Low complexity" evidence="1">
    <location>
        <begin position="1716"/>
        <end position="1733"/>
    </location>
</feature>
<feature type="compositionally biased region" description="Low complexity" evidence="1">
    <location>
        <begin position="131"/>
        <end position="142"/>
    </location>
</feature>
<feature type="domain" description="FHA" evidence="2">
    <location>
        <begin position="28"/>
        <end position="75"/>
    </location>
</feature>
<dbReference type="Gene3D" id="2.60.200.20">
    <property type="match status" value="1"/>
</dbReference>
<feature type="region of interest" description="Disordered" evidence="1">
    <location>
        <begin position="1226"/>
        <end position="1255"/>
    </location>
</feature>
<reference evidence="3" key="2">
    <citation type="submission" date="2024-10" db="UniProtKB">
        <authorList>
            <consortium name="EnsemblProtists"/>
        </authorList>
    </citation>
    <scope>IDENTIFICATION</scope>
</reference>
<dbReference type="PANTHER" id="PTHR36681:SF3">
    <property type="entry name" value="NUCLEAR GTPASE, GERMINAL CENTER-ASSOCIATED, TANDEM DUPLICATE 3"/>
    <property type="match status" value="1"/>
</dbReference>
<sequence length="1775" mass="183618">MELALVSTVNGARAGRPSRIALAPGAKLTVGRDDSQTISLSAGHISRRHAVIHVSEDGRSVRIEDVSRKNGCRVQHGASATLLLSTAEAAASAVVGEGGVVTFGQPASQPRSAANDLRYVLRAVADPAASTASASAAASSVEAGEEEASLGEEDEMEVEPPGDRAGHDSFIFEDSQPPPPPPPEPPSAPAAQAGAVEPHPAAGVSAVEPHPQSNIGAVEPHPAAAPAVQPQTGEGGSDVKSPKMQPPPPPRPSQPPPAAPPPAPFLLAALSGLPGVLYRPAAEAELCSPRVLLLSRHIAAAVRGDEELARLYGSALDAGAAAAPPPAPQPAPDAAAFAAALPALPPAGGSDDEEGGEADVRRRLLRVVASLKPSGTLAHAASVDFVPPLLRAEGMAEPVAFPLPEAHAQALRSLGEPASDGCGVWVRAERLELGAIKEWEESLRPAVRKALRALGVDKTTESSASERLARLATVWEASRRGGSSEGSSTAQPSSGSGVAPPSKLVYFLPRDAAGAAATSLASLKGDGAALSAALHEAGFDVLLATLTRAVTRLNSHGPPFKIDLSVVWHEADYWEGEKPDATEGGGMVWPQTEPFVERFSREALVLWPRASRLGVLPPEFAISRLRAALDEVEAGRAPSEASLAGSKDVSSLLKVCTARLDPSLELLELAARPGVSACDCSRVVETAAKCLAVSPCGLGALHVSRHLADAIRLHGWPALKASIRACFCEAMAESGLEALHASGWELLLMLRDEVEEEGSDSHCVNLAVELEPRLRLPAASVQSRGGGENALARTLRASVRTLAPIEVAAAEGGLQHRRGIATRAILHNEQRFPAASLPFLRALVSLRTDLPPDSEAWNSLADSSVRQLCARLAEGAAEGADAPILSVASPRFVETAGLLLVMGLAERCLPSLQSSLPCSAPLLRAITVLLADEAHAAAVACSGEWLALLLGAIRHPVTEAPATELQEALVLGYVAAGRFGTHGLSTCRDRVAAAIVENVSGAWSTEVMTARPPRPPRPVAFAKSAADATQVLVSSVLKLHEAIDETDRQQSAFRKLLSAALDAKRSTLRARPPPLKDWSVNARLVCDRGDERRSAFAGSVGAPPEPLRSVCRDCHRVQRFLDQRSGDVQREVFGGPAFTHGGHTSLAVAAAAKGLEGLLSVKASAAELREEEASRALYDEHGKARALRRQRPPPADLLKYERLLRALLSAQQGGKEAAEELSAALEAAGGERDPLTPREAAAEAAASVSSSASAPAAGAPALSGEALVRWVASHFPAAARAAAEVSELEIATSMSLAELRAVLLPDNLPRAPPGEVQLRLRAVQTRLRLLAGGGGAVAAPEPESFALLAPPPADAPPFHVIVAGDTGAGKSTLLNALLGYEILPTSCCAACTATVIDASWGEVWSATVEFVAEEVSPPSAEAWRETVTAAEAHARAGGDSSAAAEASWERATAVYGSPLADATTLLARLDVAELLGTSRQLSAGGDADLADLVAPFVDASASASDDSGDLSPRHLWPLVARVHLRGPFAVTAGGVLLRDVPGLADESASRSGVLERVLEAADSLLLVSSINRAANDKGAKSLLPLPLRRELLDSGYLGDLAFIASKARLRTPSDMMSMSPRHDADLLTPSEVFPVSSRDALVLEGVRPGDGEARVFSSAAETRIPALRAYIALSAAAHHARAAAGAPPRRRVGAVLLRCLRAAAPSAAAPSAAAPSAASAAGSSPSAVEPAVAQPGLRSSPSTNRHRTRVDSPGDGPPGKRPRAEPAVVDLCDSD</sequence>
<dbReference type="KEGG" id="ehx:EMIHUDRAFT_98050"/>
<dbReference type="PANTHER" id="PTHR36681">
    <property type="entry name" value="NUCLEAR GTPASE, GERMINAL CENTER-ASSOCIATED, TANDEM DUPLICATE 3"/>
    <property type="match status" value="1"/>
</dbReference>
<dbReference type="PROSITE" id="PS00675">
    <property type="entry name" value="SIGMA54_INTERACT_1"/>
    <property type="match status" value="1"/>
</dbReference>
<name>A0A0D3KQY9_EMIH1</name>
<organism evidence="3 4">
    <name type="scientific">Emiliania huxleyi (strain CCMP1516)</name>
    <dbReference type="NCBI Taxonomy" id="280463"/>
    <lineage>
        <taxon>Eukaryota</taxon>
        <taxon>Haptista</taxon>
        <taxon>Haptophyta</taxon>
        <taxon>Prymnesiophyceae</taxon>
        <taxon>Isochrysidales</taxon>
        <taxon>Noelaerhabdaceae</taxon>
        <taxon>Emiliania</taxon>
    </lineage>
</organism>
<feature type="compositionally biased region" description="Low complexity" evidence="1">
    <location>
        <begin position="189"/>
        <end position="198"/>
    </location>
</feature>
<dbReference type="InterPro" id="IPR025662">
    <property type="entry name" value="Sigma_54_int_dom_ATP-bd_1"/>
</dbReference>
<dbReference type="EnsemblProtists" id="EOD38174">
    <property type="protein sequence ID" value="EOD38174"/>
    <property type="gene ID" value="EMIHUDRAFT_98050"/>
</dbReference>